<evidence type="ECO:0000313" key="4">
    <source>
        <dbReference type="Proteomes" id="UP000008867"/>
    </source>
</evidence>
<feature type="signal peptide" evidence="2">
    <location>
        <begin position="1"/>
        <end position="27"/>
    </location>
</feature>
<gene>
    <name evidence="3" type="ORF">sr11351</name>
</gene>
<sequence length="229" mass="25680">MRLASLSLTSTLGAVLLWLNLVCRAAALPTPMRPEDLERLQKLGEQVKMPEWSEGSGWMNFKLYEHGSREEPMLPDSYTREWHLVNSPIRGVVTQPEAQHRLGVTANELVTAFDSRVIPWAESRAEQARRAELEGKWSEDFYALSARSGSDDEGERSIRRTRTREVGLVPPPPKFEGLSKAETKRLHEEMEDRDNDSRSSLQDLRTALCIALVSALIPPTVASASSPLC</sequence>
<dbReference type="Proteomes" id="UP000008867">
    <property type="component" value="Chromosome 22"/>
</dbReference>
<protein>
    <submittedName>
        <fullName evidence="3">Uncharacterized protein</fullName>
    </submittedName>
</protein>
<feature type="chain" id="PRO_5003216979" evidence="2">
    <location>
        <begin position="28"/>
        <end position="229"/>
    </location>
</feature>
<dbReference type="HOGENOM" id="CLU_1210467_0_0_1"/>
<evidence type="ECO:0000256" key="2">
    <source>
        <dbReference type="SAM" id="SignalP"/>
    </source>
</evidence>
<dbReference type="EMBL" id="FQ311444">
    <property type="protein sequence ID" value="CBQ71490.1"/>
    <property type="molecule type" value="Genomic_DNA"/>
</dbReference>
<reference evidence="3 4" key="1">
    <citation type="journal article" date="2010" name="Science">
        <title>Pathogenicity determinants in smut fungi revealed by genome comparison.</title>
        <authorList>
            <person name="Schirawski J."/>
            <person name="Mannhaupt G."/>
            <person name="Muench K."/>
            <person name="Brefort T."/>
            <person name="Schipper K."/>
            <person name="Doehlemann G."/>
            <person name="Di Stasio M."/>
            <person name="Roessel N."/>
            <person name="Mendoza-Mendoza A."/>
            <person name="Pester D."/>
            <person name="Mueller O."/>
            <person name="Winterberg B."/>
            <person name="Meyer E."/>
            <person name="Ghareeb H."/>
            <person name="Wollenberg T."/>
            <person name="Muensterkoetter M."/>
            <person name="Wong P."/>
            <person name="Walter M."/>
            <person name="Stukenbrock E."/>
            <person name="Gueldener U."/>
            <person name="Kahmann R."/>
        </authorList>
    </citation>
    <scope>NUCLEOTIDE SEQUENCE [LARGE SCALE GENOMIC DNA]</scope>
    <source>
        <strain evidence="4">SRZ2</strain>
    </source>
</reference>
<dbReference type="OrthoDB" id="2556713at2759"/>
<organism evidence="3 4">
    <name type="scientific">Sporisorium reilianum (strain SRZ2)</name>
    <name type="common">Maize head smut fungus</name>
    <dbReference type="NCBI Taxonomy" id="999809"/>
    <lineage>
        <taxon>Eukaryota</taxon>
        <taxon>Fungi</taxon>
        <taxon>Dikarya</taxon>
        <taxon>Basidiomycota</taxon>
        <taxon>Ustilaginomycotina</taxon>
        <taxon>Ustilaginomycetes</taxon>
        <taxon>Ustilaginales</taxon>
        <taxon>Ustilaginaceae</taxon>
        <taxon>Sporisorium</taxon>
    </lineage>
</organism>
<keyword evidence="2" id="KW-0732">Signal</keyword>
<dbReference type="VEuPathDB" id="FungiDB:sr11351"/>
<dbReference type="eggNOG" id="ENOG502REA6">
    <property type="taxonomic scope" value="Eukaryota"/>
</dbReference>
<proteinExistence type="predicted"/>
<name>E6ZW83_SPORE</name>
<keyword evidence="4" id="KW-1185">Reference proteome</keyword>
<accession>E6ZW83</accession>
<evidence type="ECO:0000256" key="1">
    <source>
        <dbReference type="SAM" id="MobiDB-lite"/>
    </source>
</evidence>
<dbReference type="AlphaFoldDB" id="E6ZW83"/>
<evidence type="ECO:0000313" key="3">
    <source>
        <dbReference type="EMBL" id="CBQ71490.1"/>
    </source>
</evidence>
<feature type="region of interest" description="Disordered" evidence="1">
    <location>
        <begin position="147"/>
        <end position="180"/>
    </location>
</feature>